<dbReference type="SUPFAM" id="SSF103506">
    <property type="entry name" value="Mitochondrial carrier"/>
    <property type="match status" value="1"/>
</dbReference>
<keyword evidence="3 6" id="KW-0812">Transmembrane</keyword>
<dbReference type="OrthoDB" id="18574at2759"/>
<comment type="similarity">
    <text evidence="7">Belongs to the mitochondrial carrier (TC 2.A.29) family.</text>
</comment>
<evidence type="ECO:0000313" key="9">
    <source>
        <dbReference type="Proteomes" id="UP000794436"/>
    </source>
</evidence>
<dbReference type="GO" id="GO:0016020">
    <property type="term" value="C:membrane"/>
    <property type="evidence" value="ECO:0007669"/>
    <property type="project" value="UniProtKB-SubCell"/>
</dbReference>
<keyword evidence="9" id="KW-1185">Reference proteome</keyword>
<dbReference type="PANTHER" id="PTHR24089">
    <property type="entry name" value="SOLUTE CARRIER FAMILY 25"/>
    <property type="match status" value="1"/>
</dbReference>
<sequence>MPTTDGKAAATRDAAIAGAVAGGASRLVAAPLDLIKIRFQVQQAPISSHPGAKYVGFLQSIRSIHAEEGLRGFWRGNLAATGLWISYSAVQFGAYGGLKTLWPPDIANQHSTLVSSVNGATAGVLATVVTYPLDLFRTIFASQGVPKQFPTLQSLASHTLETRGVVGFYNGLGPTLCQIAPYMGLSFGIYAALNDLTASSGVHWVLSYVGTGATAGLVSKLMVYPLDTVKKRMQIRQLQRNPSYGVMTPYSSSWACFLDIVRREGMRGLYKGTVPSLLKSVVTHSSTFASYEVALVVLQRLRQDEDDDDEMDKL</sequence>
<dbReference type="InterPro" id="IPR023395">
    <property type="entry name" value="MCP_dom_sf"/>
</dbReference>
<evidence type="ECO:0000313" key="8">
    <source>
        <dbReference type="EMBL" id="TMW67069.1"/>
    </source>
</evidence>
<protein>
    <submittedName>
        <fullName evidence="8">Uncharacterized protein</fullName>
    </submittedName>
</protein>
<dbReference type="InterPro" id="IPR002067">
    <property type="entry name" value="MCP"/>
</dbReference>
<keyword evidence="2 7" id="KW-0813">Transport</keyword>
<dbReference type="InterPro" id="IPR018108">
    <property type="entry name" value="MCP_transmembrane"/>
</dbReference>
<dbReference type="EMBL" id="SPLM01000006">
    <property type="protein sequence ID" value="TMW67069.1"/>
    <property type="molecule type" value="Genomic_DNA"/>
</dbReference>
<dbReference type="Pfam" id="PF00153">
    <property type="entry name" value="Mito_carr"/>
    <property type="match status" value="3"/>
</dbReference>
<feature type="repeat" description="Solcar" evidence="6">
    <location>
        <begin position="9"/>
        <end position="101"/>
    </location>
</feature>
<evidence type="ECO:0000256" key="1">
    <source>
        <dbReference type="ARBA" id="ARBA00004141"/>
    </source>
</evidence>
<keyword evidence="5 6" id="KW-0472">Membrane</keyword>
<dbReference type="Gene3D" id="1.50.40.10">
    <property type="entry name" value="Mitochondrial carrier domain"/>
    <property type="match status" value="1"/>
</dbReference>
<proteinExistence type="inferred from homology"/>
<organism evidence="8 9">
    <name type="scientific">Pythium oligandrum</name>
    <name type="common">Mycoparasitic fungus</name>
    <dbReference type="NCBI Taxonomy" id="41045"/>
    <lineage>
        <taxon>Eukaryota</taxon>
        <taxon>Sar</taxon>
        <taxon>Stramenopiles</taxon>
        <taxon>Oomycota</taxon>
        <taxon>Peronosporomycetes</taxon>
        <taxon>Pythiales</taxon>
        <taxon>Pythiaceae</taxon>
        <taxon>Pythium</taxon>
    </lineage>
</organism>
<comment type="subcellular location">
    <subcellularLocation>
        <location evidence="1">Membrane</location>
        <topology evidence="1">Multi-pass membrane protein</topology>
    </subcellularLocation>
</comment>
<evidence type="ECO:0000256" key="7">
    <source>
        <dbReference type="RuleBase" id="RU000488"/>
    </source>
</evidence>
<accession>A0A8K1CPW8</accession>
<keyword evidence="4" id="KW-0677">Repeat</keyword>
<dbReference type="PRINTS" id="PR00926">
    <property type="entry name" value="MITOCARRIER"/>
</dbReference>
<evidence type="ECO:0000256" key="5">
    <source>
        <dbReference type="ARBA" id="ARBA00023136"/>
    </source>
</evidence>
<evidence type="ECO:0000256" key="3">
    <source>
        <dbReference type="ARBA" id="ARBA00022692"/>
    </source>
</evidence>
<dbReference type="Proteomes" id="UP000794436">
    <property type="component" value="Unassembled WGS sequence"/>
</dbReference>
<dbReference type="PROSITE" id="PS50920">
    <property type="entry name" value="SOLCAR"/>
    <property type="match status" value="3"/>
</dbReference>
<evidence type="ECO:0000256" key="4">
    <source>
        <dbReference type="ARBA" id="ARBA00022737"/>
    </source>
</evidence>
<reference evidence="8" key="1">
    <citation type="submission" date="2019-03" db="EMBL/GenBank/DDBJ databases">
        <title>Long read genome sequence of the mycoparasitic Pythium oligandrum ATCC 38472 isolated from sugarbeet rhizosphere.</title>
        <authorList>
            <person name="Gaulin E."/>
        </authorList>
    </citation>
    <scope>NUCLEOTIDE SEQUENCE</scope>
    <source>
        <strain evidence="8">ATCC 38472_TT</strain>
    </source>
</reference>
<dbReference type="AlphaFoldDB" id="A0A8K1CPW8"/>
<evidence type="ECO:0000256" key="2">
    <source>
        <dbReference type="ARBA" id="ARBA00022448"/>
    </source>
</evidence>
<dbReference type="GO" id="GO:0055085">
    <property type="term" value="P:transmembrane transport"/>
    <property type="evidence" value="ECO:0007669"/>
    <property type="project" value="InterPro"/>
</dbReference>
<feature type="repeat" description="Solcar" evidence="6">
    <location>
        <begin position="203"/>
        <end position="297"/>
    </location>
</feature>
<name>A0A8K1CPW8_PYTOL</name>
<feature type="repeat" description="Solcar" evidence="6">
    <location>
        <begin position="110"/>
        <end position="196"/>
    </location>
</feature>
<gene>
    <name evidence="8" type="ORF">Poli38472_012185</name>
</gene>
<comment type="caution">
    <text evidence="8">The sequence shown here is derived from an EMBL/GenBank/DDBJ whole genome shotgun (WGS) entry which is preliminary data.</text>
</comment>
<evidence type="ECO:0000256" key="6">
    <source>
        <dbReference type="PROSITE-ProRule" id="PRU00282"/>
    </source>
</evidence>